<dbReference type="RefSeq" id="WP_211801662.1">
    <property type="nucleotide sequence ID" value="NZ_JAGSCS010000012.1"/>
</dbReference>
<dbReference type="Pfam" id="PF02590">
    <property type="entry name" value="SPOUT_MTase"/>
    <property type="match status" value="1"/>
</dbReference>
<evidence type="ECO:0000256" key="2">
    <source>
        <dbReference type="ARBA" id="ARBA00022552"/>
    </source>
</evidence>
<evidence type="ECO:0000256" key="5">
    <source>
        <dbReference type="ARBA" id="ARBA00022691"/>
    </source>
</evidence>
<comment type="similarity">
    <text evidence="6 7">Belongs to the RNA methyltransferase RlmH family.</text>
</comment>
<reference evidence="8" key="1">
    <citation type="submission" date="2021-04" db="EMBL/GenBank/DDBJ databases">
        <title>Proteiniclasticum sedimins sp. nov., an obligate anaerobic bacterium isolated from anaerobic sludge.</title>
        <authorList>
            <person name="Liu J."/>
        </authorList>
    </citation>
    <scope>NUCLEOTIDE SEQUENCE</scope>
    <source>
        <strain evidence="8">BAD-10</strain>
    </source>
</reference>
<protein>
    <recommendedName>
        <fullName evidence="7">Ribosomal RNA large subunit methyltransferase H</fullName>
        <ecNumber evidence="7">2.1.1.177</ecNumber>
    </recommendedName>
    <alternativeName>
        <fullName evidence="7">23S rRNA (pseudouridine1915-N3)-methyltransferase</fullName>
    </alternativeName>
    <alternativeName>
        <fullName evidence="7">23S rRNA m3Psi1915 methyltransferase</fullName>
    </alternativeName>
    <alternativeName>
        <fullName evidence="7">rRNA (pseudouridine-N3-)-methyltransferase RlmH</fullName>
    </alternativeName>
</protein>
<evidence type="ECO:0000313" key="8">
    <source>
        <dbReference type="EMBL" id="MBR0576577.1"/>
    </source>
</evidence>
<evidence type="ECO:0000256" key="1">
    <source>
        <dbReference type="ARBA" id="ARBA00022490"/>
    </source>
</evidence>
<evidence type="ECO:0000256" key="6">
    <source>
        <dbReference type="ARBA" id="ARBA00038303"/>
    </source>
</evidence>
<name>A0A941CPY1_9CLOT</name>
<sequence length="154" mass="17452">MMTVELIVVGKLKEPYLRDAQEDWLRKLSKICRFSILEVKDEKTREGASEKEMQKVKNQEGEGILRHIHPQAQVLVLDLAGKKTDSPAFKGLLQDAQDTGRRVQLIIGGSLGLSEGVLARANHRISFGEMTYPHQLFRWMLLEEIHHALNALLG</sequence>
<gene>
    <name evidence="7" type="primary">rlmH</name>
    <name evidence="8" type="ORF">KCG48_09530</name>
</gene>
<feature type="binding site" evidence="7">
    <location>
        <position position="77"/>
    </location>
    <ligand>
        <name>S-adenosyl-L-methionine</name>
        <dbReference type="ChEBI" id="CHEBI:59789"/>
    </ligand>
</feature>
<keyword evidence="1 7" id="KW-0963">Cytoplasm</keyword>
<dbReference type="HAMAP" id="MF_00658">
    <property type="entry name" value="23SrRNA_methyltr_H"/>
    <property type="match status" value="1"/>
</dbReference>
<organism evidence="8 9">
    <name type="scientific">Proteiniclasticum sediminis</name>
    <dbReference type="NCBI Taxonomy" id="2804028"/>
    <lineage>
        <taxon>Bacteria</taxon>
        <taxon>Bacillati</taxon>
        <taxon>Bacillota</taxon>
        <taxon>Clostridia</taxon>
        <taxon>Eubacteriales</taxon>
        <taxon>Clostridiaceae</taxon>
        <taxon>Proteiniclasticum</taxon>
    </lineage>
</organism>
<keyword evidence="5 7" id="KW-0949">S-adenosyl-L-methionine</keyword>
<dbReference type="AlphaFoldDB" id="A0A941CPY1"/>
<keyword evidence="4 7" id="KW-0808">Transferase</keyword>
<dbReference type="InterPro" id="IPR003742">
    <property type="entry name" value="RlmH-like"/>
</dbReference>
<keyword evidence="3 7" id="KW-0489">Methyltransferase</keyword>
<dbReference type="InterPro" id="IPR029026">
    <property type="entry name" value="tRNA_m1G_MTases_N"/>
</dbReference>
<dbReference type="GO" id="GO:0005737">
    <property type="term" value="C:cytoplasm"/>
    <property type="evidence" value="ECO:0007669"/>
    <property type="project" value="UniProtKB-SubCell"/>
</dbReference>
<dbReference type="EC" id="2.1.1.177" evidence="7"/>
<dbReference type="CDD" id="cd18081">
    <property type="entry name" value="RlmH-like"/>
    <property type="match status" value="1"/>
</dbReference>
<comment type="subcellular location">
    <subcellularLocation>
        <location evidence="7">Cytoplasm</location>
    </subcellularLocation>
</comment>
<dbReference type="InterPro" id="IPR029028">
    <property type="entry name" value="Alpha/beta_knot_MTases"/>
</dbReference>
<dbReference type="PANTHER" id="PTHR33603">
    <property type="entry name" value="METHYLTRANSFERASE"/>
    <property type="match status" value="1"/>
</dbReference>
<comment type="function">
    <text evidence="7">Specifically methylates the pseudouridine at position 1915 (m3Psi1915) in 23S rRNA.</text>
</comment>
<feature type="binding site" evidence="7">
    <location>
        <begin position="127"/>
        <end position="132"/>
    </location>
    <ligand>
        <name>S-adenosyl-L-methionine</name>
        <dbReference type="ChEBI" id="CHEBI:59789"/>
    </ligand>
</feature>
<dbReference type="GO" id="GO:0070038">
    <property type="term" value="F:rRNA (pseudouridine-N3-)-methyltransferase activity"/>
    <property type="evidence" value="ECO:0007669"/>
    <property type="project" value="UniProtKB-UniRule"/>
</dbReference>
<dbReference type="Gene3D" id="3.40.1280.10">
    <property type="match status" value="1"/>
</dbReference>
<dbReference type="Proteomes" id="UP000675379">
    <property type="component" value="Unassembled WGS sequence"/>
</dbReference>
<comment type="subunit">
    <text evidence="7">Homodimer.</text>
</comment>
<proteinExistence type="inferred from homology"/>
<evidence type="ECO:0000256" key="7">
    <source>
        <dbReference type="HAMAP-Rule" id="MF_00658"/>
    </source>
</evidence>
<keyword evidence="2 7" id="KW-0698">rRNA processing</keyword>
<comment type="catalytic activity">
    <reaction evidence="7">
        <text>pseudouridine(1915) in 23S rRNA + S-adenosyl-L-methionine = N(3)-methylpseudouridine(1915) in 23S rRNA + S-adenosyl-L-homocysteine + H(+)</text>
        <dbReference type="Rhea" id="RHEA:42752"/>
        <dbReference type="Rhea" id="RHEA-COMP:10221"/>
        <dbReference type="Rhea" id="RHEA-COMP:10222"/>
        <dbReference type="ChEBI" id="CHEBI:15378"/>
        <dbReference type="ChEBI" id="CHEBI:57856"/>
        <dbReference type="ChEBI" id="CHEBI:59789"/>
        <dbReference type="ChEBI" id="CHEBI:65314"/>
        <dbReference type="ChEBI" id="CHEBI:74486"/>
        <dbReference type="EC" id="2.1.1.177"/>
    </reaction>
</comment>
<keyword evidence="9" id="KW-1185">Reference proteome</keyword>
<dbReference type="EMBL" id="JAGSCS010000012">
    <property type="protein sequence ID" value="MBR0576577.1"/>
    <property type="molecule type" value="Genomic_DNA"/>
</dbReference>
<accession>A0A941CPY1</accession>
<dbReference type="PIRSF" id="PIRSF004505">
    <property type="entry name" value="MT_bac"/>
    <property type="match status" value="1"/>
</dbReference>
<evidence type="ECO:0000256" key="3">
    <source>
        <dbReference type="ARBA" id="ARBA00022603"/>
    </source>
</evidence>
<comment type="caution">
    <text evidence="8">The sequence shown here is derived from an EMBL/GenBank/DDBJ whole genome shotgun (WGS) entry which is preliminary data.</text>
</comment>
<dbReference type="SUPFAM" id="SSF75217">
    <property type="entry name" value="alpha/beta knot"/>
    <property type="match status" value="1"/>
</dbReference>
<evidence type="ECO:0000256" key="4">
    <source>
        <dbReference type="ARBA" id="ARBA00022679"/>
    </source>
</evidence>
<dbReference type="PANTHER" id="PTHR33603:SF1">
    <property type="entry name" value="RIBOSOMAL RNA LARGE SUBUNIT METHYLTRANSFERASE H"/>
    <property type="match status" value="1"/>
</dbReference>
<feature type="binding site" evidence="7">
    <location>
        <position position="108"/>
    </location>
    <ligand>
        <name>S-adenosyl-L-methionine</name>
        <dbReference type="ChEBI" id="CHEBI:59789"/>
    </ligand>
</feature>
<evidence type="ECO:0000313" key="9">
    <source>
        <dbReference type="Proteomes" id="UP000675379"/>
    </source>
</evidence>